<dbReference type="EMBL" id="CP018153">
    <property type="protein sequence ID" value="APG59102.1"/>
    <property type="molecule type" value="Genomic_DNA"/>
</dbReference>
<sequence length="216" mass="25941">MKPVLMHPSYFGPISQWVAITNYEKLVFEDLDNYQKQTFRNRMYIYDANGRLNLNIPIKHASALGLNPKDKQLYRDVQIENEFDWQIQHWRAFKASYQTSPFFEFYEDELYPLYHKEYKYLMDFNFKCMEFVADCLQIDLNYSKTEEFILKPTDQNDLRKLIDAKKSHPIELKEYYQVFSEKKGYIPNLCILDLIFNEGNASLSYLQSQNLEFHPG</sequence>
<keyword evidence="2" id="KW-1185">Reference proteome</keyword>
<accession>A0A1L3J1T2</accession>
<dbReference type="AlphaFoldDB" id="A0A1L3J1T2"/>
<evidence type="ECO:0000313" key="1">
    <source>
        <dbReference type="EMBL" id="APG59102.1"/>
    </source>
</evidence>
<dbReference type="Pfam" id="PF08889">
    <property type="entry name" value="WbqC"/>
    <property type="match status" value="1"/>
</dbReference>
<name>A0A1L3J1T2_9FLAO</name>
<protein>
    <recommendedName>
        <fullName evidence="3">WbqC family protein</fullName>
    </recommendedName>
</protein>
<organism evidence="1 2">
    <name type="scientific">Christiangramia salexigens</name>
    <dbReference type="NCBI Taxonomy" id="1913577"/>
    <lineage>
        <taxon>Bacteria</taxon>
        <taxon>Pseudomonadati</taxon>
        <taxon>Bacteroidota</taxon>
        <taxon>Flavobacteriia</taxon>
        <taxon>Flavobacteriales</taxon>
        <taxon>Flavobacteriaceae</taxon>
        <taxon>Christiangramia</taxon>
    </lineage>
</organism>
<gene>
    <name evidence="1" type="ORF">LPB144_01185</name>
</gene>
<reference evidence="1 2" key="1">
    <citation type="submission" date="2016-11" db="EMBL/GenBank/DDBJ databases">
        <title>Gramella sp. LPB0144 isolated from marine environment.</title>
        <authorList>
            <person name="Kim E."/>
            <person name="Yi H."/>
        </authorList>
    </citation>
    <scope>NUCLEOTIDE SEQUENCE [LARGE SCALE GENOMIC DNA]</scope>
    <source>
        <strain evidence="1 2">LPB0144</strain>
    </source>
</reference>
<proteinExistence type="predicted"/>
<dbReference type="KEGG" id="grl:LPB144_01185"/>
<dbReference type="STRING" id="1913577.LPB144_01185"/>
<dbReference type="InterPro" id="IPR014985">
    <property type="entry name" value="WbqC"/>
</dbReference>
<dbReference type="OrthoDB" id="1523452at2"/>
<evidence type="ECO:0000313" key="2">
    <source>
        <dbReference type="Proteomes" id="UP000182510"/>
    </source>
</evidence>
<dbReference type="RefSeq" id="WP_072551757.1">
    <property type="nucleotide sequence ID" value="NZ_CP018153.1"/>
</dbReference>
<evidence type="ECO:0008006" key="3">
    <source>
        <dbReference type="Google" id="ProtNLM"/>
    </source>
</evidence>
<dbReference type="Proteomes" id="UP000182510">
    <property type="component" value="Chromosome"/>
</dbReference>